<evidence type="ECO:0000313" key="3">
    <source>
        <dbReference type="Proteomes" id="UP000595703"/>
    </source>
</evidence>
<evidence type="ECO:0000256" key="1">
    <source>
        <dbReference type="SAM" id="Phobius"/>
    </source>
</evidence>
<reference evidence="2 3" key="2">
    <citation type="journal article" date="2011" name="J. Antibiot.">
        <title>Furaquinocins I and J: novel polyketide isoprenoid hybrid compounds from Streptomyces reveromyceticus SN-593.</title>
        <authorList>
            <person name="Panthee S."/>
            <person name="Takahashi S."/>
            <person name="Takagi H."/>
            <person name="Nogawa T."/>
            <person name="Oowada E."/>
            <person name="Uramoto M."/>
            <person name="Osada H."/>
        </authorList>
    </citation>
    <scope>NUCLEOTIDE SEQUENCE [LARGE SCALE GENOMIC DNA]</scope>
    <source>
        <strain evidence="2 3">SN-593</strain>
    </source>
</reference>
<organism evidence="2 3">
    <name type="scientific">Actinacidiphila reveromycinica</name>
    <dbReference type="NCBI Taxonomy" id="659352"/>
    <lineage>
        <taxon>Bacteria</taxon>
        <taxon>Bacillati</taxon>
        <taxon>Actinomycetota</taxon>
        <taxon>Actinomycetes</taxon>
        <taxon>Kitasatosporales</taxon>
        <taxon>Streptomycetaceae</taxon>
        <taxon>Actinacidiphila</taxon>
    </lineage>
</organism>
<protein>
    <recommendedName>
        <fullName evidence="4">DUF1453 domain-containing protein</fullName>
    </recommendedName>
</protein>
<dbReference type="AlphaFoldDB" id="A0A7U3VRG4"/>
<evidence type="ECO:0008006" key="4">
    <source>
        <dbReference type="Google" id="ProtNLM"/>
    </source>
</evidence>
<reference evidence="2 3" key="3">
    <citation type="journal article" date="2011" name="Nat. Chem. Biol.">
        <title>Reveromycin A biosynthesis uses RevG and RevJ for stereospecific spiroacetal formation.</title>
        <authorList>
            <person name="Takahashi S."/>
            <person name="Toyoda A."/>
            <person name="Sekiyama Y."/>
            <person name="Takagi H."/>
            <person name="Nogawa T."/>
            <person name="Uramoto M."/>
            <person name="Suzuki R."/>
            <person name="Koshino H."/>
            <person name="Kumano T."/>
            <person name="Panthee S."/>
            <person name="Dairi T."/>
            <person name="Ishikawa J."/>
            <person name="Ikeda H."/>
            <person name="Sakaki Y."/>
            <person name="Osada H."/>
        </authorList>
    </citation>
    <scope>NUCLEOTIDE SEQUENCE [LARGE SCALE GENOMIC DNA]</scope>
    <source>
        <strain evidence="2 3">SN-593</strain>
    </source>
</reference>
<reference evidence="2 3" key="4">
    <citation type="journal article" date="2020" name="Sci. Rep.">
        <title>beta-carboline chemical signals induce reveromycin production through a LuxR family regulator in Streptomyces sp. SN-593.</title>
        <authorList>
            <person name="Panthee S."/>
            <person name="Kito N."/>
            <person name="Hayashi T."/>
            <person name="Shimizu T."/>
            <person name="Ishikawa J."/>
            <person name="Hamamoto H."/>
            <person name="Osada H."/>
            <person name="Takahashi S."/>
        </authorList>
    </citation>
    <scope>NUCLEOTIDE SEQUENCE [LARGE SCALE GENOMIC DNA]</scope>
    <source>
        <strain evidence="2 3">SN-593</strain>
    </source>
</reference>
<dbReference type="KEGG" id="arev:RVR_7814"/>
<reference evidence="2 3" key="1">
    <citation type="journal article" date="2010" name="J. Bacteriol.">
        <title>Biochemical characterization of a novel indole prenyltransferase from Streptomyces sp. SN-593.</title>
        <authorList>
            <person name="Takahashi S."/>
            <person name="Takagi H."/>
            <person name="Toyoda A."/>
            <person name="Uramoto M."/>
            <person name="Nogawa T."/>
            <person name="Ueki M."/>
            <person name="Sakaki Y."/>
            <person name="Osada H."/>
        </authorList>
    </citation>
    <scope>NUCLEOTIDE SEQUENCE [LARGE SCALE GENOMIC DNA]</scope>
    <source>
        <strain evidence="2 3">SN-593</strain>
    </source>
</reference>
<keyword evidence="1" id="KW-0472">Membrane</keyword>
<feature type="transmembrane region" description="Helical" evidence="1">
    <location>
        <begin position="100"/>
        <end position="122"/>
    </location>
</feature>
<feature type="transmembrane region" description="Helical" evidence="1">
    <location>
        <begin position="128"/>
        <end position="146"/>
    </location>
</feature>
<dbReference type="Proteomes" id="UP000595703">
    <property type="component" value="Chromosome"/>
</dbReference>
<sequence length="159" mass="16491">MSGLVNALVIAAVVALVLARQLRPRVVAGGRWWLLPVVLIALTVRDGGGLIDGQHQDASVALLSAELAVGAAMGVVWATTTRMWRESDGRVMAKGTKATLAVWLLGIAVRGGLYAVAAAASVHQSSSSVMLAVAVTLLIRSGVLLWRAQGLAPSYRAVS</sequence>
<accession>A0A7U3VRG4</accession>
<keyword evidence="1" id="KW-1133">Transmembrane helix</keyword>
<feature type="transmembrane region" description="Helical" evidence="1">
    <location>
        <begin position="58"/>
        <end position="79"/>
    </location>
</feature>
<evidence type="ECO:0000313" key="2">
    <source>
        <dbReference type="EMBL" id="BBB00709.1"/>
    </source>
</evidence>
<dbReference type="RefSeq" id="WP_202236673.1">
    <property type="nucleotide sequence ID" value="NZ_AP018365.1"/>
</dbReference>
<proteinExistence type="predicted"/>
<dbReference type="EMBL" id="AP018365">
    <property type="protein sequence ID" value="BBB00709.1"/>
    <property type="molecule type" value="Genomic_DNA"/>
</dbReference>
<keyword evidence="1" id="KW-0812">Transmembrane</keyword>
<name>A0A7U3VRG4_9ACTN</name>
<gene>
    <name evidence="2" type="ORF">RVR_7814</name>
</gene>
<keyword evidence="3" id="KW-1185">Reference proteome</keyword>